<name>A0A383CZG3_9ZZZZ</name>
<dbReference type="EMBL" id="UINC01212874">
    <property type="protein sequence ID" value="SVE37393.1"/>
    <property type="molecule type" value="Genomic_DNA"/>
</dbReference>
<feature type="non-terminal residue" evidence="1">
    <location>
        <position position="31"/>
    </location>
</feature>
<dbReference type="AlphaFoldDB" id="A0A383CZG3"/>
<sequence length="31" mass="3649">MYIDLDHTINPARARLTWDCSRCRHMTEATA</sequence>
<evidence type="ECO:0000313" key="1">
    <source>
        <dbReference type="EMBL" id="SVE37393.1"/>
    </source>
</evidence>
<accession>A0A383CZG3</accession>
<gene>
    <name evidence="1" type="ORF">METZ01_LOCUS490247</name>
</gene>
<organism evidence="1">
    <name type="scientific">marine metagenome</name>
    <dbReference type="NCBI Taxonomy" id="408172"/>
    <lineage>
        <taxon>unclassified sequences</taxon>
        <taxon>metagenomes</taxon>
        <taxon>ecological metagenomes</taxon>
    </lineage>
</organism>
<reference evidence="1" key="1">
    <citation type="submission" date="2018-05" db="EMBL/GenBank/DDBJ databases">
        <authorList>
            <person name="Lanie J.A."/>
            <person name="Ng W.-L."/>
            <person name="Kazmierczak K.M."/>
            <person name="Andrzejewski T.M."/>
            <person name="Davidsen T.M."/>
            <person name="Wayne K.J."/>
            <person name="Tettelin H."/>
            <person name="Glass J.I."/>
            <person name="Rusch D."/>
            <person name="Podicherti R."/>
            <person name="Tsui H.-C.T."/>
            <person name="Winkler M.E."/>
        </authorList>
    </citation>
    <scope>NUCLEOTIDE SEQUENCE</scope>
</reference>
<protein>
    <submittedName>
        <fullName evidence="1">Uncharacterized protein</fullName>
    </submittedName>
</protein>
<proteinExistence type="predicted"/>